<evidence type="ECO:0000313" key="2">
    <source>
        <dbReference type="Proteomes" id="UP000294813"/>
    </source>
</evidence>
<evidence type="ECO:0000313" key="1">
    <source>
        <dbReference type="EMBL" id="TCP64742.1"/>
    </source>
</evidence>
<keyword evidence="2" id="KW-1185">Reference proteome</keyword>
<reference evidence="1 2" key="1">
    <citation type="submission" date="2019-03" db="EMBL/GenBank/DDBJ databases">
        <title>Genomic Encyclopedia of Type Strains, Phase IV (KMG-IV): sequencing the most valuable type-strain genomes for metagenomic binning, comparative biology and taxonomic classification.</title>
        <authorList>
            <person name="Goeker M."/>
        </authorList>
    </citation>
    <scope>NUCLEOTIDE SEQUENCE [LARGE SCALE GENOMIC DNA]</scope>
    <source>
        <strain evidence="1 2">DSM 11170</strain>
    </source>
</reference>
<dbReference type="EMBL" id="SLXT01000008">
    <property type="protein sequence ID" value="TCP64742.1"/>
    <property type="molecule type" value="Genomic_DNA"/>
</dbReference>
<accession>A0A4R2RLD5</accession>
<dbReference type="RefSeq" id="WP_131918885.1">
    <property type="nucleotide sequence ID" value="NZ_JAOQNU010000008.1"/>
</dbReference>
<dbReference type="AlphaFoldDB" id="A0A4R2RLD5"/>
<gene>
    <name evidence="1" type="ORF">EDD73_10895</name>
</gene>
<protein>
    <recommendedName>
        <fullName evidence="3">YjcQ protein</fullName>
    </recommendedName>
</protein>
<dbReference type="Proteomes" id="UP000294813">
    <property type="component" value="Unassembled WGS sequence"/>
</dbReference>
<name>A0A4R2RLD5_9FIRM</name>
<sequence length="132" mass="14680">MNQIEIRYAILEDLYDQAVASGRLKVNISEKLLDSFKAEGLADTSIIFNLRYLEDKGLLSVDWGMQQRIFGIKLTAEGCDIVEFSRLGSSVDSQDKETRFSEFMSRIVNSGINVLENSAVGLVNLALSKLLA</sequence>
<evidence type="ECO:0008006" key="3">
    <source>
        <dbReference type="Google" id="ProtNLM"/>
    </source>
</evidence>
<comment type="caution">
    <text evidence="1">The sequence shown here is derived from an EMBL/GenBank/DDBJ whole genome shotgun (WGS) entry which is preliminary data.</text>
</comment>
<organism evidence="1 2">
    <name type="scientific">Heliophilum fasciatum</name>
    <dbReference type="NCBI Taxonomy" id="35700"/>
    <lineage>
        <taxon>Bacteria</taxon>
        <taxon>Bacillati</taxon>
        <taxon>Bacillota</taxon>
        <taxon>Clostridia</taxon>
        <taxon>Eubacteriales</taxon>
        <taxon>Heliobacteriaceae</taxon>
        <taxon>Heliophilum</taxon>
    </lineage>
</organism>
<proteinExistence type="predicted"/>
<dbReference type="OrthoDB" id="2083827at2"/>